<dbReference type="EMBL" id="HG670992">
    <property type="protein sequence ID" value="CDI79228.1"/>
    <property type="molecule type" value="Genomic_DNA"/>
</dbReference>
<dbReference type="RefSeq" id="XP_013250615.1">
    <property type="nucleotide sequence ID" value="XM_013395161.1"/>
</dbReference>
<name>U6GIV0_EIMAC</name>
<evidence type="ECO:0000256" key="1">
    <source>
        <dbReference type="SAM" id="MobiDB-lite"/>
    </source>
</evidence>
<evidence type="ECO:0000313" key="3">
    <source>
        <dbReference type="Proteomes" id="UP000018050"/>
    </source>
</evidence>
<organism evidence="2 3">
    <name type="scientific">Eimeria acervulina</name>
    <name type="common">Coccidian parasite</name>
    <dbReference type="NCBI Taxonomy" id="5801"/>
    <lineage>
        <taxon>Eukaryota</taxon>
        <taxon>Sar</taxon>
        <taxon>Alveolata</taxon>
        <taxon>Apicomplexa</taxon>
        <taxon>Conoidasida</taxon>
        <taxon>Coccidia</taxon>
        <taxon>Eucoccidiorida</taxon>
        <taxon>Eimeriorina</taxon>
        <taxon>Eimeriidae</taxon>
        <taxon>Eimeria</taxon>
    </lineage>
</organism>
<sequence>MQSSSLEKSPWGIPESPRGSGQSTKRTDCAATVRKGCPQTFGGVPSGAPPGPRDRGGIVSAARTNPHYGEDVDDKIVGTGCSEEYAKLQDCLDDTDKYGFEEQNRTGEGAKSNCVCFSSAVSAILSPAPKR</sequence>
<dbReference type="OrthoDB" id="5586401at2759"/>
<reference evidence="2" key="1">
    <citation type="submission" date="2013-10" db="EMBL/GenBank/DDBJ databases">
        <title>Genomic analysis of the causative agents of coccidiosis in chickens.</title>
        <authorList>
            <person name="Reid A.J."/>
            <person name="Blake D."/>
            <person name="Billington K."/>
            <person name="Browne H."/>
            <person name="Dunn M."/>
            <person name="Hung S."/>
            <person name="Kawahara F."/>
            <person name="Miranda-Saavedra D."/>
            <person name="Mourier T."/>
            <person name="Nagra H."/>
            <person name="Otto T.D."/>
            <person name="Rawlings N."/>
            <person name="Sanchez A."/>
            <person name="Sanders M."/>
            <person name="Subramaniam C."/>
            <person name="Tay Y."/>
            <person name="Dear P."/>
            <person name="Doerig C."/>
            <person name="Gruber A."/>
            <person name="Parkinson J."/>
            <person name="Shirley M."/>
            <person name="Wan K.L."/>
            <person name="Berriman M."/>
            <person name="Tomley F."/>
            <person name="Pain A."/>
        </authorList>
    </citation>
    <scope>NUCLEOTIDE SEQUENCE [LARGE SCALE GENOMIC DNA]</scope>
    <source>
        <strain evidence="2">Houghton</strain>
    </source>
</reference>
<keyword evidence="3" id="KW-1185">Reference proteome</keyword>
<dbReference type="AlphaFoldDB" id="U6GIV0"/>
<dbReference type="GeneID" id="25269090"/>
<dbReference type="VEuPathDB" id="ToxoDB:EAH_00010200"/>
<feature type="region of interest" description="Disordered" evidence="1">
    <location>
        <begin position="1"/>
        <end position="71"/>
    </location>
</feature>
<gene>
    <name evidence="2" type="ORF">EAH_00010200</name>
</gene>
<evidence type="ECO:0000313" key="2">
    <source>
        <dbReference type="EMBL" id="CDI79228.1"/>
    </source>
</evidence>
<reference evidence="2" key="2">
    <citation type="submission" date="2013-10" db="EMBL/GenBank/DDBJ databases">
        <authorList>
            <person name="Aslett M."/>
        </authorList>
    </citation>
    <scope>NUCLEOTIDE SEQUENCE [LARGE SCALE GENOMIC DNA]</scope>
    <source>
        <strain evidence="2">Houghton</strain>
    </source>
</reference>
<accession>U6GIV0</accession>
<protein>
    <submittedName>
        <fullName evidence="2">Uncharacterized protein</fullName>
    </submittedName>
</protein>
<proteinExistence type="predicted"/>
<dbReference type="Proteomes" id="UP000018050">
    <property type="component" value="Unassembled WGS sequence"/>
</dbReference>